<gene>
    <name evidence="3" type="ORF">D2T31_15955</name>
</gene>
<dbReference type="Pfam" id="PF00534">
    <property type="entry name" value="Glycos_transf_1"/>
    <property type="match status" value="1"/>
</dbReference>
<dbReference type="AlphaFoldDB" id="A0A443K4N9"/>
<dbReference type="Gene3D" id="3.40.50.2000">
    <property type="entry name" value="Glycogen Phosphorylase B"/>
    <property type="match status" value="2"/>
</dbReference>
<dbReference type="PANTHER" id="PTHR45947">
    <property type="entry name" value="SULFOQUINOVOSYL TRANSFERASE SQD2"/>
    <property type="match status" value="1"/>
</dbReference>
<dbReference type="EMBL" id="SAUX01000019">
    <property type="protein sequence ID" value="RWR27726.1"/>
    <property type="molecule type" value="Genomic_DNA"/>
</dbReference>
<evidence type="ECO:0000259" key="2">
    <source>
        <dbReference type="Pfam" id="PF13439"/>
    </source>
</evidence>
<dbReference type="OrthoDB" id="9790710at2"/>
<dbReference type="RefSeq" id="WP_128238122.1">
    <property type="nucleotide sequence ID" value="NZ_SAUX01000019.1"/>
</dbReference>
<dbReference type="InterPro" id="IPR050194">
    <property type="entry name" value="Glycosyltransferase_grp1"/>
</dbReference>
<dbReference type="Proteomes" id="UP000285295">
    <property type="component" value="Unassembled WGS sequence"/>
</dbReference>
<feature type="domain" description="Glycosyltransferase subfamily 4-like N-terminal" evidence="2">
    <location>
        <begin position="113"/>
        <end position="216"/>
    </location>
</feature>
<name>A0A443K4N9_9RHOB</name>
<reference evidence="3 4" key="2">
    <citation type="submission" date="2019-01" db="EMBL/GenBank/DDBJ databases">
        <authorList>
            <person name="Li Y."/>
        </authorList>
    </citation>
    <scope>NUCLEOTIDE SEQUENCE [LARGE SCALE GENOMIC DNA]</scope>
    <source>
        <strain evidence="3 4">D19-10-3-21</strain>
    </source>
</reference>
<dbReference type="GO" id="GO:0016757">
    <property type="term" value="F:glycosyltransferase activity"/>
    <property type="evidence" value="ECO:0007669"/>
    <property type="project" value="InterPro"/>
</dbReference>
<dbReference type="InterPro" id="IPR001296">
    <property type="entry name" value="Glyco_trans_1"/>
</dbReference>
<comment type="caution">
    <text evidence="3">The sequence shown here is derived from an EMBL/GenBank/DDBJ whole genome shotgun (WGS) entry which is preliminary data.</text>
</comment>
<dbReference type="InterPro" id="IPR028098">
    <property type="entry name" value="Glyco_trans_4-like_N"/>
</dbReference>
<accession>A0A443K4N9</accession>
<organism evidence="3 4">
    <name type="scientific">Paenirhodobacter populi</name>
    <dbReference type="NCBI Taxonomy" id="2306993"/>
    <lineage>
        <taxon>Bacteria</taxon>
        <taxon>Pseudomonadati</taxon>
        <taxon>Pseudomonadota</taxon>
        <taxon>Alphaproteobacteria</taxon>
        <taxon>Rhodobacterales</taxon>
        <taxon>Rhodobacter group</taxon>
        <taxon>Paenirhodobacter</taxon>
    </lineage>
</organism>
<dbReference type="SUPFAM" id="SSF53756">
    <property type="entry name" value="UDP-Glycosyltransferase/glycogen phosphorylase"/>
    <property type="match status" value="1"/>
</dbReference>
<dbReference type="PANTHER" id="PTHR45947:SF15">
    <property type="entry name" value="TEICHURONIC ACID BIOSYNTHESIS GLYCOSYLTRANSFERASE TUAC-RELATED"/>
    <property type="match status" value="1"/>
</dbReference>
<keyword evidence="3" id="KW-0808">Transferase</keyword>
<sequence>MTETRAPIAYLTGQYPKVSHTFIQREVEGLRALGWTIEACTVRRPAAKDVVGEAQKAEEARTFGVIEAAKNPVTMIRAQIRAIARDPRRWGRAVKLALKLRPPGVKATIWQLFYFLEAAVLAEHLEKKGVRHLHNHFADSSCTVAALTAEMLGIPYSFTMHGPTEFFAANWWCLGEKVSRARFVAAISHFCRSQLMYFAPRESWDHIRIVHCGVTPALYGPHEETEAPTVVFVGRLDSVKGVPLLIEAFARVREEHPRARLSIIGDGPERAACEARVQALGMGEVTTFHGYKTSAEVADMLRRSDMLVLPSFAEGVPVVLMEAMASGIPVVASGVAGVAELVGNGISGFTVPPGDVETLAARISVLIADPELRARMGQAGREKVEAEFDLSRETRWLSEIFTGALSGTLPEGLRPKD</sequence>
<evidence type="ECO:0000313" key="4">
    <source>
        <dbReference type="Proteomes" id="UP000285295"/>
    </source>
</evidence>
<protein>
    <submittedName>
        <fullName evidence="3">Colanic acid biosynthesis glycosyltransferase WcaL</fullName>
    </submittedName>
</protein>
<evidence type="ECO:0000259" key="1">
    <source>
        <dbReference type="Pfam" id="PF00534"/>
    </source>
</evidence>
<proteinExistence type="predicted"/>
<evidence type="ECO:0000313" key="3">
    <source>
        <dbReference type="EMBL" id="RWR27726.1"/>
    </source>
</evidence>
<dbReference type="Pfam" id="PF13439">
    <property type="entry name" value="Glyco_transf_4"/>
    <property type="match status" value="1"/>
</dbReference>
<feature type="domain" description="Glycosyl transferase family 1" evidence="1">
    <location>
        <begin position="225"/>
        <end position="382"/>
    </location>
</feature>
<reference evidence="3 4" key="1">
    <citation type="submission" date="2019-01" db="EMBL/GenBank/DDBJ databases">
        <title>Sinorhodobacter populi sp. nov. isolated from the symptomatic bark tissue of Populus euramericana canker.</title>
        <authorList>
            <person name="Xu G."/>
        </authorList>
    </citation>
    <scope>NUCLEOTIDE SEQUENCE [LARGE SCALE GENOMIC DNA]</scope>
    <source>
        <strain evidence="3 4">D19-10-3-21</strain>
    </source>
</reference>